<name>A0ABW5J2I6_9BACT</name>
<evidence type="ECO:0000313" key="3">
    <source>
        <dbReference type="EMBL" id="MFD2519953.1"/>
    </source>
</evidence>
<reference evidence="4" key="1">
    <citation type="journal article" date="2019" name="Int. J. Syst. Evol. Microbiol.">
        <title>The Global Catalogue of Microorganisms (GCM) 10K type strain sequencing project: providing services to taxonomists for standard genome sequencing and annotation.</title>
        <authorList>
            <consortium name="The Broad Institute Genomics Platform"/>
            <consortium name="The Broad Institute Genome Sequencing Center for Infectious Disease"/>
            <person name="Wu L."/>
            <person name="Ma J."/>
        </authorList>
    </citation>
    <scope>NUCLEOTIDE SEQUENCE [LARGE SCALE GENOMIC DNA]</scope>
    <source>
        <strain evidence="4">KCTC 52344</strain>
    </source>
</reference>
<dbReference type="InterPro" id="IPR027268">
    <property type="entry name" value="Peptidase_M4/M1_CTD_sf"/>
</dbReference>
<dbReference type="RefSeq" id="WP_340235362.1">
    <property type="nucleotide sequence ID" value="NZ_JBBEWC010000004.1"/>
</dbReference>
<evidence type="ECO:0000259" key="2">
    <source>
        <dbReference type="Pfam" id="PF01433"/>
    </source>
</evidence>
<proteinExistence type="predicted"/>
<dbReference type="Proteomes" id="UP001597510">
    <property type="component" value="Unassembled WGS sequence"/>
</dbReference>
<keyword evidence="1" id="KW-0812">Transmembrane</keyword>
<feature type="transmembrane region" description="Helical" evidence="1">
    <location>
        <begin position="103"/>
        <end position="128"/>
    </location>
</feature>
<dbReference type="EMBL" id="JBHULC010000004">
    <property type="protein sequence ID" value="MFD2519953.1"/>
    <property type="molecule type" value="Genomic_DNA"/>
</dbReference>
<feature type="transmembrane region" description="Helical" evidence="1">
    <location>
        <begin position="179"/>
        <end position="204"/>
    </location>
</feature>
<protein>
    <submittedName>
        <fullName evidence="3">M1 family aminopeptidase</fullName>
    </submittedName>
</protein>
<organism evidence="3 4">
    <name type="scientific">Emticicia soli</name>
    <dbReference type="NCBI Taxonomy" id="2027878"/>
    <lineage>
        <taxon>Bacteria</taxon>
        <taxon>Pseudomonadati</taxon>
        <taxon>Bacteroidota</taxon>
        <taxon>Cytophagia</taxon>
        <taxon>Cytophagales</taxon>
        <taxon>Leadbetterellaceae</taxon>
        <taxon>Emticicia</taxon>
    </lineage>
</organism>
<gene>
    <name evidence="3" type="ORF">ACFSR2_03595</name>
</gene>
<dbReference type="InterPro" id="IPR014782">
    <property type="entry name" value="Peptidase_M1_dom"/>
</dbReference>
<feature type="transmembrane region" description="Helical" evidence="1">
    <location>
        <begin position="565"/>
        <end position="583"/>
    </location>
</feature>
<feature type="transmembrane region" description="Helical" evidence="1">
    <location>
        <begin position="148"/>
        <end position="172"/>
    </location>
</feature>
<evidence type="ECO:0000256" key="1">
    <source>
        <dbReference type="SAM" id="Phobius"/>
    </source>
</evidence>
<keyword evidence="3" id="KW-0645">Protease</keyword>
<keyword evidence="1" id="KW-1133">Transmembrane helix</keyword>
<feature type="transmembrane region" description="Helical" evidence="1">
    <location>
        <begin position="22"/>
        <end position="45"/>
    </location>
</feature>
<feature type="transmembrane region" description="Helical" evidence="1">
    <location>
        <begin position="57"/>
        <end position="82"/>
    </location>
</feature>
<keyword evidence="4" id="KW-1185">Reference proteome</keyword>
<accession>A0ABW5J2I6</accession>
<feature type="transmembrane region" description="Helical" evidence="1">
    <location>
        <begin position="417"/>
        <end position="442"/>
    </location>
</feature>
<feature type="transmembrane region" description="Helical" evidence="1">
    <location>
        <begin position="256"/>
        <end position="273"/>
    </location>
</feature>
<dbReference type="Gene3D" id="1.10.390.10">
    <property type="entry name" value="Neutral Protease Domain 2"/>
    <property type="match status" value="1"/>
</dbReference>
<feature type="transmembrane region" description="Helical" evidence="1">
    <location>
        <begin position="532"/>
        <end position="553"/>
    </location>
</feature>
<evidence type="ECO:0000313" key="4">
    <source>
        <dbReference type="Proteomes" id="UP001597510"/>
    </source>
</evidence>
<sequence>MKTTTQFKHLLAFELLFFFRKFWIYLVLIAFLGMGFVGGSTFSAFSTDNVYRNSPFAITYILGYLSLFCIFLTTILAAQILFREQEHHFSAVLYATPLKKINFFLSRFLIVFGITVLALGLLVIGFMVGQTMSRFDASEFGPFHAWYYFQPFFLLIVPNSFFCTAVVCSIGLLSKNKLLVYISGLFVFIGYQVSLIFSGSPLIAGGLPPTEESMQMAACFDPFGLSSFLHQTLQWSAIQRNTQVTILTGNMLFNRIFYATFSLVLLIVSYRIFRFTMDGKSRKVKEKKQSYALNTSYEVVTPQPFSISHQLKSLISLIKIDLTFVVKSIPFVLILAGIIFLVSMEMYGEVKQGIRIPEKYVTTAMMVNTILETFPVFCSLVIIFYSNELLWRSQASNFHLIENTTPVSLAAQFFARWFSMGIIIILLLGGVCLAGIFFQIAYQYPHIKWLTYISMSYFIGMPLLLSSGIIIAIQTLIRNRYVGLVAATLFVLLTTTSIGSAFHIRHPLLRIGSAFSTEYSDMSGFSAYIYPFGWRILFGICVVLIIMIMTLQFQQKNKKLLKPKILLSLLVLVAGAIISGFYINNHLFIKNDEAALQWQAAYEKKYRQFQDLPQPVITAVRTNIDLFPEKNAYEVSATYILKNKTAQPISKLLLYSDTDISLKNLKVATQHSITVDTVYGHYWVNLAKPLQAQDSISASFDFSYSWNPFSKHQSFNSIVENGAFMRISRYYPQLGYQSDNEISDETERKNRNLGNATPLVTLEAPIKPKAELLSLAMQVSTSANQVAIGVGELVKQWQANNRNYFKYKSDVPLRFRFGISSARYAVQKVEHRGISIEVYYHPTHAENVGRLIANAKNTLDYCESNFGKYPFKTIRFAEISGFTKGFAATAYPATIFMSENMVFHANVREEKQKDVINELAGHELAHEWWGTNQFFADPREGAGMLSETFAVYTELMLLKQMYGREQMLNHVRMNRNMYLSDRGFSDEQALYKTRDGNIHLMYYKGLVSMYQLTEMIGEEKVNTALRNLYQKYAGSDTLPITNDFLNELYAITDASVHASIDDLFKKIIIYQPTAQYIRSNRVGNQYETSFDAIVNKYQEDGKGKQTPVDFNGNIEVGFYWQDGREEIVSFPVNHNKASIKVKHSEKLISLTLDPNEKMMKAADGTTYKLK</sequence>
<dbReference type="Pfam" id="PF01433">
    <property type="entry name" value="Peptidase_M1"/>
    <property type="match status" value="1"/>
</dbReference>
<keyword evidence="1" id="KW-0472">Membrane</keyword>
<feature type="transmembrane region" description="Helical" evidence="1">
    <location>
        <begin position="364"/>
        <end position="385"/>
    </location>
</feature>
<feature type="transmembrane region" description="Helical" evidence="1">
    <location>
        <begin position="454"/>
        <end position="477"/>
    </location>
</feature>
<dbReference type="SUPFAM" id="SSF55486">
    <property type="entry name" value="Metalloproteases ('zincins'), catalytic domain"/>
    <property type="match status" value="1"/>
</dbReference>
<feature type="domain" description="Peptidase M1 membrane alanine aminopeptidase" evidence="2">
    <location>
        <begin position="854"/>
        <end position="1057"/>
    </location>
</feature>
<dbReference type="GO" id="GO:0004177">
    <property type="term" value="F:aminopeptidase activity"/>
    <property type="evidence" value="ECO:0007669"/>
    <property type="project" value="UniProtKB-KW"/>
</dbReference>
<keyword evidence="3" id="KW-0378">Hydrolase</keyword>
<feature type="transmembrane region" description="Helical" evidence="1">
    <location>
        <begin position="484"/>
        <end position="504"/>
    </location>
</feature>
<keyword evidence="3" id="KW-0031">Aminopeptidase</keyword>
<feature type="transmembrane region" description="Helical" evidence="1">
    <location>
        <begin position="322"/>
        <end position="344"/>
    </location>
</feature>
<comment type="caution">
    <text evidence="3">The sequence shown here is derived from an EMBL/GenBank/DDBJ whole genome shotgun (WGS) entry which is preliminary data.</text>
</comment>